<dbReference type="HOGENOM" id="CLU_028200_0_2_1"/>
<dbReference type="InterPro" id="IPR049326">
    <property type="entry name" value="Rhodopsin_dom_fungi"/>
</dbReference>
<feature type="transmembrane region" description="Helical" evidence="7">
    <location>
        <begin position="130"/>
        <end position="152"/>
    </location>
</feature>
<keyword evidence="4 7" id="KW-0472">Membrane</keyword>
<dbReference type="OrthoDB" id="444631at2759"/>
<dbReference type="GO" id="GO:0016020">
    <property type="term" value="C:membrane"/>
    <property type="evidence" value="ECO:0007669"/>
    <property type="project" value="UniProtKB-SubCell"/>
</dbReference>
<dbReference type="PANTHER" id="PTHR33048:SF47">
    <property type="entry name" value="INTEGRAL MEMBRANE PROTEIN-RELATED"/>
    <property type="match status" value="1"/>
</dbReference>
<feature type="transmembrane region" description="Helical" evidence="7">
    <location>
        <begin position="172"/>
        <end position="191"/>
    </location>
</feature>
<dbReference type="STRING" id="1016849.A0A0D1YXX2"/>
<organism evidence="9 10">
    <name type="scientific">Exophiala sideris</name>
    <dbReference type="NCBI Taxonomy" id="1016849"/>
    <lineage>
        <taxon>Eukaryota</taxon>
        <taxon>Fungi</taxon>
        <taxon>Dikarya</taxon>
        <taxon>Ascomycota</taxon>
        <taxon>Pezizomycotina</taxon>
        <taxon>Eurotiomycetes</taxon>
        <taxon>Chaetothyriomycetidae</taxon>
        <taxon>Chaetothyriales</taxon>
        <taxon>Herpotrichiellaceae</taxon>
        <taxon>Exophiala</taxon>
    </lineage>
</organism>
<evidence type="ECO:0000256" key="7">
    <source>
        <dbReference type="SAM" id="Phobius"/>
    </source>
</evidence>
<feature type="region of interest" description="Disordered" evidence="6">
    <location>
        <begin position="287"/>
        <end position="337"/>
    </location>
</feature>
<dbReference type="InterPro" id="IPR052337">
    <property type="entry name" value="SAT4-like"/>
</dbReference>
<comment type="similarity">
    <text evidence="5">Belongs to the SAT4 family.</text>
</comment>
<dbReference type="EMBL" id="KN846953">
    <property type="protein sequence ID" value="KIV79658.1"/>
    <property type="molecule type" value="Genomic_DNA"/>
</dbReference>
<dbReference type="Pfam" id="PF20684">
    <property type="entry name" value="Fung_rhodopsin"/>
    <property type="match status" value="1"/>
</dbReference>
<evidence type="ECO:0000259" key="8">
    <source>
        <dbReference type="Pfam" id="PF20684"/>
    </source>
</evidence>
<protein>
    <recommendedName>
        <fullName evidence="8">Rhodopsin domain-containing protein</fullName>
    </recommendedName>
</protein>
<feature type="compositionally biased region" description="Polar residues" evidence="6">
    <location>
        <begin position="287"/>
        <end position="296"/>
    </location>
</feature>
<proteinExistence type="inferred from homology"/>
<evidence type="ECO:0000256" key="2">
    <source>
        <dbReference type="ARBA" id="ARBA00022692"/>
    </source>
</evidence>
<gene>
    <name evidence="9" type="ORF">PV11_07207</name>
</gene>
<evidence type="ECO:0000256" key="3">
    <source>
        <dbReference type="ARBA" id="ARBA00022989"/>
    </source>
</evidence>
<name>A0A0D1YXX2_9EURO</name>
<evidence type="ECO:0000256" key="5">
    <source>
        <dbReference type="ARBA" id="ARBA00038359"/>
    </source>
</evidence>
<reference evidence="9 10" key="1">
    <citation type="submission" date="2015-01" db="EMBL/GenBank/DDBJ databases">
        <title>The Genome Sequence of Exophiala sideris CBS121828.</title>
        <authorList>
            <consortium name="The Broad Institute Genomics Platform"/>
            <person name="Cuomo C."/>
            <person name="de Hoog S."/>
            <person name="Gorbushina A."/>
            <person name="Stielow B."/>
            <person name="Teixiera M."/>
            <person name="Abouelleil A."/>
            <person name="Chapman S.B."/>
            <person name="Priest M."/>
            <person name="Young S.K."/>
            <person name="Wortman J."/>
            <person name="Nusbaum C."/>
            <person name="Birren B."/>
        </authorList>
    </citation>
    <scope>NUCLEOTIDE SEQUENCE [LARGE SCALE GENOMIC DNA]</scope>
    <source>
        <strain evidence="9 10">CBS 121828</strain>
    </source>
</reference>
<feature type="transmembrane region" description="Helical" evidence="7">
    <location>
        <begin position="211"/>
        <end position="231"/>
    </location>
</feature>
<feature type="transmembrane region" description="Helical" evidence="7">
    <location>
        <begin position="20"/>
        <end position="41"/>
    </location>
</feature>
<keyword evidence="2 7" id="KW-0812">Transmembrane</keyword>
<evidence type="ECO:0000256" key="4">
    <source>
        <dbReference type="ARBA" id="ARBA00023136"/>
    </source>
</evidence>
<sequence>MMLELREAAGLPPNPHGHTLATVSIIMCSIAAFLVVCRLLVRFLHNRMTGWDDYTLVISMMLAIGMTVCYNMEVYHGMGLHTKQVGAHQRMMAYEWLWAAQLLYKFANGTTKISIVLLYLRIFPSRMFKIVSLSVIAYVVAYCTAAICTSIWQCNPIAKAWDKTMPGTCIDIGKLWYANSAFTIFADLLLIAMPMKQIAKLKLPLSQRLGLILVFSLGLFVMVCTIIRCVMLGPTTSQKDSLYYQAQSNSWTFLEVDVSIICASLPILKAPLQRLLPRVFGTKSSAAKSTDYSKSPSYRAGVEGGPSIAMNSSRRSGLPAKSDTASDEEQMIESGGIMKTTNVTLDYEEVDLDKDSEGKHGRRDFDFFG</sequence>
<evidence type="ECO:0000313" key="10">
    <source>
        <dbReference type="Proteomes" id="UP000053599"/>
    </source>
</evidence>
<dbReference type="AlphaFoldDB" id="A0A0D1YXX2"/>
<keyword evidence="3 7" id="KW-1133">Transmembrane helix</keyword>
<feature type="transmembrane region" description="Helical" evidence="7">
    <location>
        <begin position="53"/>
        <end position="76"/>
    </location>
</feature>
<comment type="subcellular location">
    <subcellularLocation>
        <location evidence="1">Membrane</location>
        <topology evidence="1">Multi-pass membrane protein</topology>
    </subcellularLocation>
</comment>
<dbReference type="Proteomes" id="UP000053599">
    <property type="component" value="Unassembled WGS sequence"/>
</dbReference>
<dbReference type="PANTHER" id="PTHR33048">
    <property type="entry name" value="PTH11-LIKE INTEGRAL MEMBRANE PROTEIN (AFU_ORTHOLOGUE AFUA_5G11245)"/>
    <property type="match status" value="1"/>
</dbReference>
<evidence type="ECO:0000256" key="1">
    <source>
        <dbReference type="ARBA" id="ARBA00004141"/>
    </source>
</evidence>
<evidence type="ECO:0000256" key="6">
    <source>
        <dbReference type="SAM" id="MobiDB-lite"/>
    </source>
</evidence>
<evidence type="ECO:0000313" key="9">
    <source>
        <dbReference type="EMBL" id="KIV79658.1"/>
    </source>
</evidence>
<accession>A0A0D1YXX2</accession>
<feature type="domain" description="Rhodopsin" evidence="8">
    <location>
        <begin position="38"/>
        <end position="274"/>
    </location>
</feature>